<dbReference type="EMBL" id="MSFK01000002">
    <property type="protein sequence ID" value="PWY95940.1"/>
    <property type="molecule type" value="Genomic_DNA"/>
</dbReference>
<evidence type="ECO:0008006" key="3">
    <source>
        <dbReference type="Google" id="ProtNLM"/>
    </source>
</evidence>
<dbReference type="Proteomes" id="UP000246702">
    <property type="component" value="Unassembled WGS sequence"/>
</dbReference>
<reference evidence="1 2" key="1">
    <citation type="submission" date="2016-12" db="EMBL/GenBank/DDBJ databases">
        <title>The genomes of Aspergillus section Nigri reveals drivers in fungal speciation.</title>
        <authorList>
            <consortium name="DOE Joint Genome Institute"/>
            <person name="Vesth T.C."/>
            <person name="Nybo J."/>
            <person name="Theobald S."/>
            <person name="Brandl J."/>
            <person name="Frisvad J.C."/>
            <person name="Nielsen K.F."/>
            <person name="Lyhne E.K."/>
            <person name="Kogle M.E."/>
            <person name="Kuo A."/>
            <person name="Riley R."/>
            <person name="Clum A."/>
            <person name="Nolan M."/>
            <person name="Lipzen A."/>
            <person name="Salamov A."/>
            <person name="Henrissat B."/>
            <person name="Wiebenga A."/>
            <person name="De Vries R.P."/>
            <person name="Grigoriev I.V."/>
            <person name="Mortensen U.H."/>
            <person name="Andersen M.R."/>
            <person name="Baker S.E."/>
        </authorList>
    </citation>
    <scope>NUCLEOTIDE SEQUENCE [LARGE SCALE GENOMIC DNA]</scope>
    <source>
        <strain evidence="1 2">CBS 115572</strain>
    </source>
</reference>
<dbReference type="GeneID" id="37109818"/>
<accession>A0A317XGE3</accession>
<evidence type="ECO:0000313" key="2">
    <source>
        <dbReference type="Proteomes" id="UP000246702"/>
    </source>
</evidence>
<evidence type="ECO:0000313" key="1">
    <source>
        <dbReference type="EMBL" id="PWY95940.1"/>
    </source>
</evidence>
<organism evidence="1 2">
    <name type="scientific">Aspergillus sclerotioniger CBS 115572</name>
    <dbReference type="NCBI Taxonomy" id="1450535"/>
    <lineage>
        <taxon>Eukaryota</taxon>
        <taxon>Fungi</taxon>
        <taxon>Dikarya</taxon>
        <taxon>Ascomycota</taxon>
        <taxon>Pezizomycotina</taxon>
        <taxon>Eurotiomycetes</taxon>
        <taxon>Eurotiomycetidae</taxon>
        <taxon>Eurotiales</taxon>
        <taxon>Aspergillaceae</taxon>
        <taxon>Aspergillus</taxon>
        <taxon>Aspergillus subgen. Circumdati</taxon>
    </lineage>
</organism>
<proteinExistence type="predicted"/>
<dbReference type="RefSeq" id="XP_025472701.1">
    <property type="nucleotide sequence ID" value="XM_025607675.1"/>
</dbReference>
<keyword evidence="2" id="KW-1185">Reference proteome</keyword>
<comment type="caution">
    <text evidence="1">The sequence shown here is derived from an EMBL/GenBank/DDBJ whole genome shotgun (WGS) entry which is preliminary data.</text>
</comment>
<name>A0A317XGE3_9EURO</name>
<dbReference type="PANTHER" id="PTHR33099">
    <property type="entry name" value="FE2OG DIOXYGENASE DOMAIN-CONTAINING PROTEIN"/>
    <property type="match status" value="1"/>
</dbReference>
<dbReference type="OrthoDB" id="27483at2759"/>
<sequence length="907" mass="101634">MSAFEAEEYDIASIKNDLQTVLGDIQSTGSFLTSDRLPAAVNPGLHIPSVGNIGLPIAEQDAKAIIQSCQLSPYGKGSETLVDESVRKSWQLDANQCLLQNPQWNAQLTLLVTKAVTGLGLTANPQEVKAELYKLLIYEEGAFFLPHQDSEKADGMFATLAVCLPSKHKGGDVIASHNNSRLTFRTASTSEYGFSWTAWYADVTHEVKPVTSGYRVVLIYNLIHRPSAALLEFHGSDAKRLTRLLLSWTRAADEGDIRSPDGWVGDLGNACPRALVYILDHQYTSAELRFSRLWPQGEVSEVIIFIASDTVESSLEFSHLVDSKGTVVGQKLPFPKELLIQNGISNRDPDKEKFSGFTGNEGASATHFYRATGALIIPERFRFRFILQQVRHRQANTEQLLEKWHRAVLERPDDALAIVKLAQLCRVIFPVHYSKRRFGIYSWFASSTQNNPYPELQGKVMGIAIELADPDLFCRALELLEGNISVPQTVLIANMSLVGGLGTVRASLDKAWSKRDDGAVCRNISMVSNVIREYHSICEQRNQQPSPDVMEWQNSTFKEILSTQLENSELDGRGLAKALTDHPTPAIMAFLKTNMERTTFLVSFMASAKEFSATGTSDAVKVVDAMLEMLFPKIVQSFKIDNIIGSGPHQSSYGRRNKIPPVSPNLVISLIQLADALKLNTTEIFNNLTEYTLDMEESGMEYTFHLFLLPLAAGICDHIEETQRDSTGSERRFIKHMLTKYLTDHVSNATPPPPDWEARTTIRCSCTDCIQLRNFIKNTTMETQDFAMGEHRRIHLDEQLDKDYFVTSTIKGRGSYSLRVEKTQAMLVSNYVAWIARARDAKTRLDEMSESRALRDILGNSYDSIFRHPNLAVPGIPSAPPQLRHLADWQTLNRIRSILPSKRPYER</sequence>
<protein>
    <recommendedName>
        <fullName evidence="3">Prolyl 4-hydroxylase alpha subunit Fe(2+) 2OG dioxygenase domain-containing protein</fullName>
    </recommendedName>
</protein>
<dbReference type="PANTHER" id="PTHR33099:SF7">
    <property type="entry name" value="MYND-TYPE DOMAIN-CONTAINING PROTEIN"/>
    <property type="match status" value="1"/>
</dbReference>
<dbReference type="Gene3D" id="2.60.120.620">
    <property type="entry name" value="q2cbj1_9rhob like domain"/>
    <property type="match status" value="1"/>
</dbReference>
<dbReference type="AlphaFoldDB" id="A0A317XGE3"/>
<gene>
    <name evidence="1" type="ORF">BO94DRAFT_455780</name>
</gene>